<accession>A0A0K2VC55</accession>
<protein>
    <submittedName>
        <fullName evidence="1">Uncharacterized protein</fullName>
    </submittedName>
</protein>
<name>A0A0K2VC55_LEPSM</name>
<reference evidence="1" key="1">
    <citation type="submission" date="2014-05" db="EMBL/GenBank/DDBJ databases">
        <authorList>
            <person name="Chronopoulou M."/>
        </authorList>
    </citation>
    <scope>NUCLEOTIDE SEQUENCE</scope>
    <source>
        <tissue evidence="1">Whole organism</tissue>
    </source>
</reference>
<organism evidence="1">
    <name type="scientific">Lepeophtheirus salmonis</name>
    <name type="common">Salmon louse</name>
    <name type="synonym">Caligus salmonis</name>
    <dbReference type="NCBI Taxonomy" id="72036"/>
    <lineage>
        <taxon>Eukaryota</taxon>
        <taxon>Metazoa</taxon>
        <taxon>Ecdysozoa</taxon>
        <taxon>Arthropoda</taxon>
        <taxon>Crustacea</taxon>
        <taxon>Multicrustacea</taxon>
        <taxon>Hexanauplia</taxon>
        <taxon>Copepoda</taxon>
        <taxon>Siphonostomatoida</taxon>
        <taxon>Caligidae</taxon>
        <taxon>Lepeophtheirus</taxon>
    </lineage>
</organism>
<feature type="non-terminal residue" evidence="1">
    <location>
        <position position="1"/>
    </location>
</feature>
<dbReference type="EMBL" id="HACA01030718">
    <property type="protein sequence ID" value="CDW48079.1"/>
    <property type="molecule type" value="Transcribed_RNA"/>
</dbReference>
<sequence length="75" mass="8905">YDKAAALSIHFLDEDSFCEVIHKRKDFRKKKNMRKNLKKRDLSPLSSISYKIYLHSDMENSNIHFQSNDGCQEIK</sequence>
<proteinExistence type="predicted"/>
<dbReference type="AlphaFoldDB" id="A0A0K2VC55"/>
<evidence type="ECO:0000313" key="1">
    <source>
        <dbReference type="EMBL" id="CDW48079.1"/>
    </source>
</evidence>